<dbReference type="Pfam" id="PF24883">
    <property type="entry name" value="NPHP3_N"/>
    <property type="match status" value="1"/>
</dbReference>
<keyword evidence="1" id="KW-0677">Repeat</keyword>
<evidence type="ECO:0000259" key="3">
    <source>
        <dbReference type="Pfam" id="PF24883"/>
    </source>
</evidence>
<dbReference type="AlphaFoldDB" id="A0A0B7JR33"/>
<feature type="repeat" description="ANK" evidence="2">
    <location>
        <begin position="744"/>
        <end position="776"/>
    </location>
</feature>
<dbReference type="PANTHER" id="PTHR10039:SF16">
    <property type="entry name" value="GPI INOSITOL-DEACYLASE"/>
    <property type="match status" value="1"/>
</dbReference>
<accession>A0A0B7JR33</accession>
<dbReference type="Gene3D" id="1.25.40.20">
    <property type="entry name" value="Ankyrin repeat-containing domain"/>
    <property type="match status" value="2"/>
</dbReference>
<keyword evidence="2" id="KW-0040">ANK repeat</keyword>
<feature type="domain" description="Nephrocystin 3-like N-terminal" evidence="3">
    <location>
        <begin position="214"/>
        <end position="379"/>
    </location>
</feature>
<dbReference type="SMART" id="SM00248">
    <property type="entry name" value="ANK"/>
    <property type="match status" value="6"/>
</dbReference>
<dbReference type="SUPFAM" id="SSF52540">
    <property type="entry name" value="P-loop containing nucleoside triphosphate hydrolases"/>
    <property type="match status" value="1"/>
</dbReference>
<dbReference type="Gene3D" id="3.40.50.300">
    <property type="entry name" value="P-loop containing nucleotide triphosphate hydrolases"/>
    <property type="match status" value="1"/>
</dbReference>
<sequence>MHSPGWLTGWINFKAFGDMAMNFDPLHAALPWAAFRFILQSFITEREQMGYIVAIMEDAARLVHHGKVFENLYLGASSRLQGPIGQEPLDDLRNDTVELYVAILKGLTFCCSQMQKHTILRVGSALLKPEDAKKASEQLHNRWVKLKEQAQKCDSLRILQISDEIQRHLPGVFSILDKILVKMQNQERINILKRISATPYRGHHIDIQERRTKGTGEWILKSDEFQQWQASETSTITLLYGAPGAGKTFLTSRVIDHVEQSPELEGFAYFYCQRDEEERSQPVSILRSLVRQLSSPFQRSGEIHQEVQSLATEMEAQALTFNVGLCQKTLSKLISSYRNTTIILDALDECNMDKRSHLMDCLSQLIDQQSNVKIFISSRKDADITRHFESQPIIEIHATDNQHDIESFVKAELARDKRWVSLEPKLKDKVISTLHRMSRGMFQWAALQVQHLTQLTFWSESIIEDRLRKLPRTLEKAYDEIWQMILLKDGIESRLTKRAISWVLCSPNPLTTEELSIVIKIDSEGCDRLFDFHETLMEKDIHSLCCNLLKLEKEVDRWQFCHLSATEYIESRLIDQLQPYRKTALACIKYLLAMCHRQADLHYPFDSFISWDWLSFVQRREHAQDALLCQLLFRFFGSPHLSSRAYRSWVRSLGFPHMSSRAYQSWVNESSFLFSVQSTSSSALRVICDSGLTWVLEEWCKNNYNIDVNSCDEDNQSLLHLAAYRGHDELCRFLLRKGADITRGRLNPLMTACANGHEATVRVLIDAGATINKVYRGDGGESEGQTPIQVAISMGEHTAVVRLLLDHQTDVNIRNLDGATALDIALLNGRKTTIPLLLQHGARLGLPSLALAGAAEHNMADWVEKCIDGGADVNGYCDKHSTALITASFCGSLETIERLVELGADVNLIEETTHFSHGTALISAARQGKLDSIKLLLSKGANPNIHGPEMSPLVEECSILAPQSTA</sequence>
<feature type="repeat" description="ANK" evidence="2">
    <location>
        <begin position="879"/>
        <end position="911"/>
    </location>
</feature>
<dbReference type="PANTHER" id="PTHR10039">
    <property type="entry name" value="AMELOGENIN"/>
    <property type="match status" value="1"/>
</dbReference>
<dbReference type="SUPFAM" id="SSF48403">
    <property type="entry name" value="Ankyrin repeat"/>
    <property type="match status" value="1"/>
</dbReference>
<dbReference type="Pfam" id="PF12796">
    <property type="entry name" value="Ank_2"/>
    <property type="match status" value="3"/>
</dbReference>
<organism evidence="4">
    <name type="scientific">Bionectria ochroleuca</name>
    <name type="common">Gliocladium roseum</name>
    <dbReference type="NCBI Taxonomy" id="29856"/>
    <lineage>
        <taxon>Eukaryota</taxon>
        <taxon>Fungi</taxon>
        <taxon>Dikarya</taxon>
        <taxon>Ascomycota</taxon>
        <taxon>Pezizomycotina</taxon>
        <taxon>Sordariomycetes</taxon>
        <taxon>Hypocreomycetidae</taxon>
        <taxon>Hypocreales</taxon>
        <taxon>Bionectriaceae</taxon>
        <taxon>Clonostachys</taxon>
    </lineage>
</organism>
<reference evidence="4" key="1">
    <citation type="submission" date="2015-01" db="EMBL/GenBank/DDBJ databases">
        <authorList>
            <person name="Durling Mikael"/>
        </authorList>
    </citation>
    <scope>NUCLEOTIDE SEQUENCE</scope>
</reference>
<gene>
    <name evidence="4" type="ORF">BN869_000003484_1</name>
</gene>
<evidence type="ECO:0000256" key="2">
    <source>
        <dbReference type="PROSITE-ProRule" id="PRU00023"/>
    </source>
</evidence>
<dbReference type="InterPro" id="IPR036770">
    <property type="entry name" value="Ankyrin_rpt-contain_sf"/>
</dbReference>
<protein>
    <recommendedName>
        <fullName evidence="3">Nephrocystin 3-like N-terminal domain-containing protein</fullName>
    </recommendedName>
</protein>
<evidence type="ECO:0000256" key="1">
    <source>
        <dbReference type="ARBA" id="ARBA00022737"/>
    </source>
</evidence>
<feature type="repeat" description="ANK" evidence="2">
    <location>
        <begin position="783"/>
        <end position="816"/>
    </location>
</feature>
<proteinExistence type="predicted"/>
<feature type="repeat" description="ANK" evidence="2">
    <location>
        <begin position="817"/>
        <end position="849"/>
    </location>
</feature>
<dbReference type="PROSITE" id="PS50297">
    <property type="entry name" value="ANK_REP_REGION"/>
    <property type="match status" value="5"/>
</dbReference>
<dbReference type="InterPro" id="IPR027417">
    <property type="entry name" value="P-loop_NTPase"/>
</dbReference>
<dbReference type="EMBL" id="CDPU01000007">
    <property type="protein sequence ID" value="CEO47429.1"/>
    <property type="molecule type" value="Genomic_DNA"/>
</dbReference>
<name>A0A0B7JR33_BIOOC</name>
<dbReference type="InterPro" id="IPR002110">
    <property type="entry name" value="Ankyrin_rpt"/>
</dbReference>
<dbReference type="PROSITE" id="PS50088">
    <property type="entry name" value="ANK_REPEAT"/>
    <property type="match status" value="6"/>
</dbReference>
<dbReference type="InterPro" id="IPR056884">
    <property type="entry name" value="NPHP3-like_N"/>
</dbReference>
<feature type="repeat" description="ANK" evidence="2">
    <location>
        <begin position="714"/>
        <end position="741"/>
    </location>
</feature>
<feature type="repeat" description="ANK" evidence="2">
    <location>
        <begin position="916"/>
        <end position="948"/>
    </location>
</feature>
<evidence type="ECO:0000313" key="4">
    <source>
        <dbReference type="EMBL" id="CEO47429.1"/>
    </source>
</evidence>